<evidence type="ECO:0000256" key="1">
    <source>
        <dbReference type="ARBA" id="ARBA00022531"/>
    </source>
</evidence>
<dbReference type="GO" id="GO:0009523">
    <property type="term" value="C:photosystem II"/>
    <property type="evidence" value="ECO:0007669"/>
    <property type="project" value="UniProtKB-KW"/>
</dbReference>
<evidence type="ECO:0000259" key="5">
    <source>
        <dbReference type="Pfam" id="PF19408"/>
    </source>
</evidence>
<dbReference type="NCBIfam" id="TIGR04183">
    <property type="entry name" value="Por_Secre_tail"/>
    <property type="match status" value="1"/>
</dbReference>
<dbReference type="InterPro" id="IPR028203">
    <property type="entry name" value="PSII_CF48-like_dom"/>
</dbReference>
<feature type="domain" description="PKD-like" evidence="5">
    <location>
        <begin position="596"/>
        <end position="675"/>
    </location>
</feature>
<dbReference type="STRING" id="529505.SAMN05421761_11528"/>
<evidence type="ECO:0000313" key="7">
    <source>
        <dbReference type="Proteomes" id="UP000186026"/>
    </source>
</evidence>
<keyword evidence="1" id="KW-0602">Photosynthesis</keyword>
<reference evidence="7" key="1">
    <citation type="submission" date="2017-01" db="EMBL/GenBank/DDBJ databases">
        <authorList>
            <person name="Varghese N."/>
            <person name="Submissions S."/>
        </authorList>
    </citation>
    <scope>NUCLEOTIDE SEQUENCE [LARGE SCALE GENOMIC DNA]</scope>
    <source>
        <strain evidence="7">DSM 46698</strain>
    </source>
</reference>
<evidence type="ECO:0000259" key="4">
    <source>
        <dbReference type="Pfam" id="PF18962"/>
    </source>
</evidence>
<dbReference type="Pfam" id="PF14870">
    <property type="entry name" value="PSII_BNR"/>
    <property type="match status" value="3"/>
</dbReference>
<protein>
    <submittedName>
        <fullName evidence="6">Por secretion system C-terminal sorting domain-containing protein</fullName>
    </submittedName>
</protein>
<evidence type="ECO:0000259" key="3">
    <source>
        <dbReference type="Pfam" id="PF14870"/>
    </source>
</evidence>
<dbReference type="InterPro" id="IPR015943">
    <property type="entry name" value="WD40/YVTN_repeat-like_dom_sf"/>
</dbReference>
<dbReference type="AlphaFoldDB" id="A0A1N7PAY6"/>
<evidence type="ECO:0000313" key="6">
    <source>
        <dbReference type="EMBL" id="SIT07793.1"/>
    </source>
</evidence>
<gene>
    <name evidence="6" type="ORF">SAMN05421761_11528</name>
</gene>
<dbReference type="Pfam" id="PF18962">
    <property type="entry name" value="Por_Secre_tail"/>
    <property type="match status" value="1"/>
</dbReference>
<evidence type="ECO:0000256" key="2">
    <source>
        <dbReference type="ARBA" id="ARBA00023276"/>
    </source>
</evidence>
<organism evidence="6 7">
    <name type="scientific">Belliella pelovolcani</name>
    <dbReference type="NCBI Taxonomy" id="529505"/>
    <lineage>
        <taxon>Bacteria</taxon>
        <taxon>Pseudomonadati</taxon>
        <taxon>Bacteroidota</taxon>
        <taxon>Cytophagia</taxon>
        <taxon>Cytophagales</taxon>
        <taxon>Cyclobacteriaceae</taxon>
        <taxon>Belliella</taxon>
    </lineage>
</organism>
<feature type="domain" description="Photosynthesis system II assembly factor Ycf48/Hcf136-like" evidence="3">
    <location>
        <begin position="473"/>
        <end position="561"/>
    </location>
</feature>
<keyword evidence="7" id="KW-1185">Reference proteome</keyword>
<accession>A0A1N7PAY6</accession>
<dbReference type="Gene3D" id="2.130.10.10">
    <property type="entry name" value="YVTN repeat-like/Quinoprotein amine dehydrogenase"/>
    <property type="match status" value="3"/>
</dbReference>
<dbReference type="InterPro" id="IPR045829">
    <property type="entry name" value="PKD_6"/>
</dbReference>
<name>A0A1N7PAY6_9BACT</name>
<feature type="domain" description="Photosynthesis system II assembly factor Ycf48/Hcf136-like" evidence="3">
    <location>
        <begin position="32"/>
        <end position="110"/>
    </location>
</feature>
<feature type="domain" description="Photosynthesis system II assembly factor Ycf48/Hcf136-like" evidence="3">
    <location>
        <begin position="181"/>
        <end position="276"/>
    </location>
</feature>
<dbReference type="PANTHER" id="PTHR47199">
    <property type="entry name" value="PHOTOSYSTEM II STABILITY/ASSEMBLY FACTOR HCF136, CHLOROPLASTIC"/>
    <property type="match status" value="1"/>
</dbReference>
<dbReference type="OrthoDB" id="9757809at2"/>
<dbReference type="Pfam" id="PF19408">
    <property type="entry name" value="PKD_6"/>
    <property type="match status" value="3"/>
</dbReference>
<dbReference type="PANTHER" id="PTHR47199:SF2">
    <property type="entry name" value="PHOTOSYSTEM II STABILITY_ASSEMBLY FACTOR HCF136, CHLOROPLASTIC"/>
    <property type="match status" value="1"/>
</dbReference>
<dbReference type="Proteomes" id="UP000186026">
    <property type="component" value="Unassembled WGS sequence"/>
</dbReference>
<feature type="domain" description="PKD-like" evidence="5">
    <location>
        <begin position="684"/>
        <end position="754"/>
    </location>
</feature>
<proteinExistence type="predicted"/>
<dbReference type="InterPro" id="IPR026444">
    <property type="entry name" value="Secre_tail"/>
</dbReference>
<feature type="domain" description="PKD-like" evidence="5">
    <location>
        <begin position="764"/>
        <end position="844"/>
    </location>
</feature>
<keyword evidence="2" id="KW-0604">Photosystem II</keyword>
<dbReference type="RefSeq" id="WP_076502540.1">
    <property type="nucleotide sequence ID" value="NZ_FTOP01000015.1"/>
</dbReference>
<dbReference type="SUPFAM" id="SSF110296">
    <property type="entry name" value="Oligoxyloglucan reducing end-specific cellobiohydrolase"/>
    <property type="match status" value="2"/>
</dbReference>
<feature type="domain" description="Secretion system C-terminal sorting" evidence="4">
    <location>
        <begin position="864"/>
        <end position="935"/>
    </location>
</feature>
<dbReference type="EMBL" id="FTOP01000015">
    <property type="protein sequence ID" value="SIT07793.1"/>
    <property type="molecule type" value="Genomic_DNA"/>
</dbReference>
<dbReference type="GO" id="GO:0015979">
    <property type="term" value="P:photosynthesis"/>
    <property type="evidence" value="ECO:0007669"/>
    <property type="project" value="UniProtKB-KW"/>
</dbReference>
<sequence>MKKLLLLTLLVFLVEIQLHAQTWRRVGGWGNEFTGISWVNDEVGYMAGDRIILKTIDGGLSWTEQQTPDDTKMYGVDFFNQNIGLMVGENGTVFRTTNSGDTWQRIKINTDVTLRKVRFLTQTRVFAIGDNGFFYRSTNGGESWARQDIGTTVNLSAIYFPTLDTGYVSMANGRVLRTTNQGNNWTQLNTQNTNPLNDVYFTSGMVGYAVGNRGTILKTTDAGSNWSQVNSGTERNLLAVTFNKSNVNLGVITGQTATLLRTTNAGTTFDGINVNNTQDYLDASFRATSNVVFAVGTSGFVISSINSGGSWTLRLSGNNVDYLATQFRTENLGYITGPDGKVFSTSNGGNSLVDRSRPLSIDFNNLFFTTNAFGYIIGNDGTALRTSNSGGNWTSLNLNTTADLRGIYFFNNNIGYVVGDGGFITKTENGGINWVTVQASNTTTNLNEILYFDNAFGIVVGDNGFISRTEGGQVWNQITSPTSSNLIDVTILDDSTAIAVGNAGTIIKTTDKGLTWTRITTAFNGDFTGVDFLDESVGFISGAKGLILRTMDGGQTWIQMPTGTFQNFTDLSFGSLSIGYAVGNQGTLFQYSCAVPETPTVIFGESNICISQQIYNVQSSGEPGEVFEWRVDGGTILEGQGSNRVVVRWDNPGRNAVLVRGQNECGNGGTRGLEVLVSVEPQDIPEIFGEGVVCLGNVVPYEVTDVPGTEFVWVATGGLIREGQGSAQVNVEWTGLGERNLTVTPRNPCGNGTTFTKPIVVQSPPEKPSEIEGPKFVGLLEEEYEIIHVANTNYIWTVSGNGGRVIAGQGTNRVTVRWEREGDFDLAVTPMNSCNTGAASTIKVNVNLITSIEEERIVDKFINVFPNPSRGDINLKTSGLSDIRSIQIINSQGQVLNDVRPSQGLFEYQIKNLPRGVHTLIIRTREKEYYKKVIIH</sequence>